<evidence type="ECO:0000313" key="1">
    <source>
        <dbReference type="EMBL" id="EKC36997.1"/>
    </source>
</evidence>
<organism evidence="1">
    <name type="scientific">Magallana gigas</name>
    <name type="common">Pacific oyster</name>
    <name type="synonym">Crassostrea gigas</name>
    <dbReference type="NCBI Taxonomy" id="29159"/>
    <lineage>
        <taxon>Eukaryota</taxon>
        <taxon>Metazoa</taxon>
        <taxon>Spiralia</taxon>
        <taxon>Lophotrochozoa</taxon>
        <taxon>Mollusca</taxon>
        <taxon>Bivalvia</taxon>
        <taxon>Autobranchia</taxon>
        <taxon>Pteriomorphia</taxon>
        <taxon>Ostreida</taxon>
        <taxon>Ostreoidea</taxon>
        <taxon>Ostreidae</taxon>
        <taxon>Magallana</taxon>
    </lineage>
</organism>
<dbReference type="AlphaFoldDB" id="K1QJT2"/>
<dbReference type="HOGENOM" id="CLU_1462701_0_0_1"/>
<proteinExistence type="predicted"/>
<sequence>MDCRKVFWFLFTLALELIDLVLDWEFYYEISKTNEVNYEVQTSILAFAVVGSVLFILIVVNKINLFCCNEYGNDEEENAFSVGLSILSTVIEDLPQIVLAIIVAWTTKELVSPVQIAKAVYAIVEPFIQIVMNAVEIRNMKKKYKQNNGRKICKVIEIIISIILMLCSITLLINLVKPLEHYINM</sequence>
<accession>K1QJT2</accession>
<dbReference type="InParanoid" id="K1QJT2"/>
<protein>
    <submittedName>
        <fullName evidence="1">Uncharacterized protein</fullName>
    </submittedName>
</protein>
<name>K1QJT2_MAGGI</name>
<reference evidence="1" key="1">
    <citation type="journal article" date="2012" name="Nature">
        <title>The oyster genome reveals stress adaptation and complexity of shell formation.</title>
        <authorList>
            <person name="Zhang G."/>
            <person name="Fang X."/>
            <person name="Guo X."/>
            <person name="Li L."/>
            <person name="Luo R."/>
            <person name="Xu F."/>
            <person name="Yang P."/>
            <person name="Zhang L."/>
            <person name="Wang X."/>
            <person name="Qi H."/>
            <person name="Xiong Z."/>
            <person name="Que H."/>
            <person name="Xie Y."/>
            <person name="Holland P.W."/>
            <person name="Paps J."/>
            <person name="Zhu Y."/>
            <person name="Wu F."/>
            <person name="Chen Y."/>
            <person name="Wang J."/>
            <person name="Peng C."/>
            <person name="Meng J."/>
            <person name="Yang L."/>
            <person name="Liu J."/>
            <person name="Wen B."/>
            <person name="Zhang N."/>
            <person name="Huang Z."/>
            <person name="Zhu Q."/>
            <person name="Feng Y."/>
            <person name="Mount A."/>
            <person name="Hedgecock D."/>
            <person name="Xu Z."/>
            <person name="Liu Y."/>
            <person name="Domazet-Loso T."/>
            <person name="Du Y."/>
            <person name="Sun X."/>
            <person name="Zhang S."/>
            <person name="Liu B."/>
            <person name="Cheng P."/>
            <person name="Jiang X."/>
            <person name="Li J."/>
            <person name="Fan D."/>
            <person name="Wang W."/>
            <person name="Fu W."/>
            <person name="Wang T."/>
            <person name="Wang B."/>
            <person name="Zhang J."/>
            <person name="Peng Z."/>
            <person name="Li Y."/>
            <person name="Li N."/>
            <person name="Wang J."/>
            <person name="Chen M."/>
            <person name="He Y."/>
            <person name="Tan F."/>
            <person name="Song X."/>
            <person name="Zheng Q."/>
            <person name="Huang R."/>
            <person name="Yang H."/>
            <person name="Du X."/>
            <person name="Chen L."/>
            <person name="Yang M."/>
            <person name="Gaffney P.M."/>
            <person name="Wang S."/>
            <person name="Luo L."/>
            <person name="She Z."/>
            <person name="Ming Y."/>
            <person name="Huang W."/>
            <person name="Zhang S."/>
            <person name="Huang B."/>
            <person name="Zhang Y."/>
            <person name="Qu T."/>
            <person name="Ni P."/>
            <person name="Miao G."/>
            <person name="Wang J."/>
            <person name="Wang Q."/>
            <person name="Steinberg C.E."/>
            <person name="Wang H."/>
            <person name="Li N."/>
            <person name="Qian L."/>
            <person name="Zhang G."/>
            <person name="Li Y."/>
            <person name="Yang H."/>
            <person name="Liu X."/>
            <person name="Wang J."/>
            <person name="Yin Y."/>
            <person name="Wang J."/>
        </authorList>
    </citation>
    <scope>NUCLEOTIDE SEQUENCE [LARGE SCALE GENOMIC DNA]</scope>
    <source>
        <strain evidence="1">05x7-T-G4-1.051#20</strain>
    </source>
</reference>
<gene>
    <name evidence="1" type="ORF">CGI_10025980</name>
</gene>
<dbReference type="EMBL" id="JH818173">
    <property type="protein sequence ID" value="EKC36997.1"/>
    <property type="molecule type" value="Genomic_DNA"/>
</dbReference>